<dbReference type="GO" id="GO:0071949">
    <property type="term" value="F:FAD binding"/>
    <property type="evidence" value="ECO:0007669"/>
    <property type="project" value="InterPro"/>
</dbReference>
<dbReference type="InterPro" id="IPR050562">
    <property type="entry name" value="FAD_mOase_fung"/>
</dbReference>
<keyword evidence="7" id="KW-1185">Reference proteome</keyword>
<dbReference type="GO" id="GO:0004497">
    <property type="term" value="F:monooxygenase activity"/>
    <property type="evidence" value="ECO:0007669"/>
    <property type="project" value="InterPro"/>
</dbReference>
<feature type="domain" description="FAD-binding" evidence="5">
    <location>
        <begin position="8"/>
        <end position="152"/>
    </location>
</feature>
<reference evidence="6 7" key="1">
    <citation type="submission" date="2019-04" db="EMBL/GenBank/DDBJ databases">
        <title>Friends and foes A comparative genomics study of 23 Aspergillus species from section Flavi.</title>
        <authorList>
            <consortium name="DOE Joint Genome Institute"/>
            <person name="Kjaerbolling I."/>
            <person name="Vesth T."/>
            <person name="Frisvad J.C."/>
            <person name="Nybo J.L."/>
            <person name="Theobald S."/>
            <person name="Kildgaard S."/>
            <person name="Isbrandt T."/>
            <person name="Kuo A."/>
            <person name="Sato A."/>
            <person name="Lyhne E.K."/>
            <person name="Kogle M.E."/>
            <person name="Wiebenga A."/>
            <person name="Kun R.S."/>
            <person name="Lubbers R.J."/>
            <person name="Makela M.R."/>
            <person name="Barry K."/>
            <person name="Chovatia M."/>
            <person name="Clum A."/>
            <person name="Daum C."/>
            <person name="Haridas S."/>
            <person name="He G."/>
            <person name="LaButti K."/>
            <person name="Lipzen A."/>
            <person name="Mondo S."/>
            <person name="Riley R."/>
            <person name="Salamov A."/>
            <person name="Simmons B.A."/>
            <person name="Magnuson J.K."/>
            <person name="Henrissat B."/>
            <person name="Mortensen U.H."/>
            <person name="Larsen T.O."/>
            <person name="Devries R.P."/>
            <person name="Grigoriev I.V."/>
            <person name="Machida M."/>
            <person name="Baker S.E."/>
            <person name="Andersen M.R."/>
        </authorList>
    </citation>
    <scope>NUCLEOTIDE SEQUENCE [LARGE SCALE GENOMIC DNA]</scope>
    <source>
        <strain evidence="6 7">CBS 117625</strain>
    </source>
</reference>
<organism evidence="6 7">
    <name type="scientific">Aspergillus pseudotamarii</name>
    <dbReference type="NCBI Taxonomy" id="132259"/>
    <lineage>
        <taxon>Eukaryota</taxon>
        <taxon>Fungi</taxon>
        <taxon>Dikarya</taxon>
        <taxon>Ascomycota</taxon>
        <taxon>Pezizomycotina</taxon>
        <taxon>Eurotiomycetes</taxon>
        <taxon>Eurotiomycetidae</taxon>
        <taxon>Eurotiales</taxon>
        <taxon>Aspergillaceae</taxon>
        <taxon>Aspergillus</taxon>
        <taxon>Aspergillus subgen. Circumdati</taxon>
    </lineage>
</organism>
<dbReference type="PANTHER" id="PTHR47356:SF2">
    <property type="entry name" value="FAD-BINDING DOMAIN-CONTAINING PROTEIN-RELATED"/>
    <property type="match status" value="1"/>
</dbReference>
<keyword evidence="4" id="KW-0560">Oxidoreductase</keyword>
<evidence type="ECO:0000259" key="5">
    <source>
        <dbReference type="Pfam" id="PF01494"/>
    </source>
</evidence>
<evidence type="ECO:0000256" key="2">
    <source>
        <dbReference type="ARBA" id="ARBA00022630"/>
    </source>
</evidence>
<evidence type="ECO:0000313" key="7">
    <source>
        <dbReference type="Proteomes" id="UP000325672"/>
    </source>
</evidence>
<dbReference type="SUPFAM" id="SSF51905">
    <property type="entry name" value="FAD/NAD(P)-binding domain"/>
    <property type="match status" value="1"/>
</dbReference>
<proteinExistence type="inferred from homology"/>
<dbReference type="PANTHER" id="PTHR47356">
    <property type="entry name" value="FAD-DEPENDENT MONOOXYGENASE ASQG-RELATED"/>
    <property type="match status" value="1"/>
</dbReference>
<comment type="similarity">
    <text evidence="1">Belongs to the paxM FAD-dependent monooxygenase family.</text>
</comment>
<evidence type="ECO:0000256" key="1">
    <source>
        <dbReference type="ARBA" id="ARBA00007992"/>
    </source>
</evidence>
<protein>
    <recommendedName>
        <fullName evidence="5">FAD-binding domain-containing protein</fullName>
    </recommendedName>
</protein>
<dbReference type="EMBL" id="ML743598">
    <property type="protein sequence ID" value="KAE8134925.1"/>
    <property type="molecule type" value="Genomic_DNA"/>
</dbReference>
<dbReference type="AlphaFoldDB" id="A0A5N6SK18"/>
<accession>A0A5N6SK18</accession>
<evidence type="ECO:0000313" key="6">
    <source>
        <dbReference type="EMBL" id="KAE8134925.1"/>
    </source>
</evidence>
<keyword evidence="3" id="KW-0274">FAD</keyword>
<dbReference type="RefSeq" id="XP_031910988.1">
    <property type="nucleotide sequence ID" value="XM_032060465.1"/>
</dbReference>
<gene>
    <name evidence="6" type="ORF">BDV38DRAFT_285313</name>
</gene>
<dbReference type="Pfam" id="PF01494">
    <property type="entry name" value="FAD_binding_3"/>
    <property type="match status" value="1"/>
</dbReference>
<dbReference type="Gene3D" id="3.50.50.60">
    <property type="entry name" value="FAD/NAD(P)-binding domain"/>
    <property type="match status" value="1"/>
</dbReference>
<name>A0A5N6SK18_ASPPS</name>
<dbReference type="OrthoDB" id="10029326at2759"/>
<dbReference type="Proteomes" id="UP000325672">
    <property type="component" value="Unassembled WGS sequence"/>
</dbReference>
<dbReference type="InterPro" id="IPR036188">
    <property type="entry name" value="FAD/NAD-bd_sf"/>
</dbReference>
<keyword evidence="2" id="KW-0285">Flavoprotein</keyword>
<sequence>MASPKPKFRVLIVGGSIAGLTLAHCLLRNNIDFVVLEAHSEIAPQVGASIGIVPNGARILDQLGLFDDTLATTEPLRESFFWTEEGNLIVHNETPQLLQMRHGYPIAFIDRQVVLKVLYDHLAQEQDRILTGKKVIKIEHSHGKVEVHCEDHSVFDSDLVVGVSYGS</sequence>
<evidence type="ECO:0000256" key="3">
    <source>
        <dbReference type="ARBA" id="ARBA00022827"/>
    </source>
</evidence>
<dbReference type="InterPro" id="IPR002938">
    <property type="entry name" value="FAD-bd"/>
</dbReference>
<evidence type="ECO:0000256" key="4">
    <source>
        <dbReference type="ARBA" id="ARBA00023002"/>
    </source>
</evidence>
<dbReference type="GeneID" id="43644675"/>